<feature type="transmembrane region" description="Helical" evidence="11">
    <location>
        <begin position="101"/>
        <end position="121"/>
    </location>
</feature>
<proteinExistence type="inferred from homology"/>
<evidence type="ECO:0000256" key="2">
    <source>
        <dbReference type="ARBA" id="ARBA00022448"/>
    </source>
</evidence>
<reference evidence="14 15" key="1">
    <citation type="submission" date="2020-08" db="EMBL/GenBank/DDBJ databases">
        <title>Genomic Encyclopedia of Type Strains, Phase IV (KMG-IV): sequencing the most valuable type-strain genomes for metagenomic binning, comparative biology and taxonomic classification.</title>
        <authorList>
            <person name="Goeker M."/>
        </authorList>
    </citation>
    <scope>NUCLEOTIDE SEQUENCE [LARGE SCALE GENOMIC DNA]</scope>
    <source>
        <strain evidence="14 15">DSM 107085</strain>
    </source>
</reference>
<evidence type="ECO:0000256" key="12">
    <source>
        <dbReference type="SAM" id="SignalP"/>
    </source>
</evidence>
<dbReference type="AlphaFoldDB" id="A0A841KBS8"/>
<evidence type="ECO:0000256" key="5">
    <source>
        <dbReference type="ARBA" id="ARBA00022989"/>
    </source>
</evidence>
<feature type="transmembrane region" description="Helical" evidence="11">
    <location>
        <begin position="401"/>
        <end position="429"/>
    </location>
</feature>
<dbReference type="GO" id="GO:0016020">
    <property type="term" value="C:membrane"/>
    <property type="evidence" value="ECO:0007669"/>
    <property type="project" value="UniProtKB-SubCell"/>
</dbReference>
<feature type="transmembrane region" description="Helical" evidence="11">
    <location>
        <begin position="441"/>
        <end position="465"/>
    </location>
</feature>
<dbReference type="Proteomes" id="UP000560000">
    <property type="component" value="Unassembled WGS sequence"/>
</dbReference>
<comment type="similarity">
    <text evidence="10">Belongs to the NhaD Na(+)/H(+) (TC 2.A.62) antiporter family.</text>
</comment>
<comment type="caution">
    <text evidence="14">The sequence shown here is derived from an EMBL/GenBank/DDBJ whole genome shotgun (WGS) entry which is preliminary data.</text>
</comment>
<dbReference type="GO" id="GO:0006814">
    <property type="term" value="P:sodium ion transport"/>
    <property type="evidence" value="ECO:0007669"/>
    <property type="project" value="UniProtKB-KW"/>
</dbReference>
<feature type="transmembrane region" description="Helical" evidence="11">
    <location>
        <begin position="29"/>
        <end position="50"/>
    </location>
</feature>
<feature type="transmembrane region" description="Helical" evidence="11">
    <location>
        <begin position="250"/>
        <end position="271"/>
    </location>
</feature>
<evidence type="ECO:0000256" key="6">
    <source>
        <dbReference type="ARBA" id="ARBA00023053"/>
    </source>
</evidence>
<comment type="subcellular location">
    <subcellularLocation>
        <location evidence="1">Membrane</location>
        <topology evidence="1">Multi-pass membrane protein</topology>
    </subcellularLocation>
</comment>
<feature type="chain" id="PRO_5032452860" evidence="12">
    <location>
        <begin position="20"/>
        <end position="468"/>
    </location>
</feature>
<keyword evidence="9" id="KW-0739">Sodium transport</keyword>
<dbReference type="PANTHER" id="PTHR43269">
    <property type="entry name" value="SODIUM/PROTON ANTIPORTER 1-RELATED"/>
    <property type="match status" value="1"/>
</dbReference>
<keyword evidence="8 11" id="KW-0472">Membrane</keyword>
<evidence type="ECO:0000256" key="7">
    <source>
        <dbReference type="ARBA" id="ARBA00023065"/>
    </source>
</evidence>
<keyword evidence="2" id="KW-0813">Transport</keyword>
<evidence type="ECO:0000259" key="13">
    <source>
        <dbReference type="Pfam" id="PF03600"/>
    </source>
</evidence>
<feature type="transmembrane region" description="Helical" evidence="11">
    <location>
        <begin position="277"/>
        <end position="296"/>
    </location>
</feature>
<feature type="signal peptide" evidence="12">
    <location>
        <begin position="1"/>
        <end position="19"/>
    </location>
</feature>
<evidence type="ECO:0000313" key="14">
    <source>
        <dbReference type="EMBL" id="MBB6183043.1"/>
    </source>
</evidence>
<evidence type="ECO:0000256" key="9">
    <source>
        <dbReference type="ARBA" id="ARBA00023201"/>
    </source>
</evidence>
<feature type="transmembrane region" description="Helical" evidence="11">
    <location>
        <begin position="359"/>
        <end position="380"/>
    </location>
</feature>
<feature type="domain" description="Citrate transporter-like" evidence="13">
    <location>
        <begin position="49"/>
        <end position="409"/>
    </location>
</feature>
<evidence type="ECO:0000256" key="1">
    <source>
        <dbReference type="ARBA" id="ARBA00004141"/>
    </source>
</evidence>
<feature type="transmembrane region" description="Helical" evidence="11">
    <location>
        <begin position="133"/>
        <end position="150"/>
    </location>
</feature>
<organism evidence="14 15">
    <name type="scientific">Oleiagrimonas soli</name>
    <dbReference type="NCBI Taxonomy" id="1543381"/>
    <lineage>
        <taxon>Bacteria</taxon>
        <taxon>Pseudomonadati</taxon>
        <taxon>Pseudomonadota</taxon>
        <taxon>Gammaproteobacteria</taxon>
        <taxon>Lysobacterales</taxon>
        <taxon>Rhodanobacteraceae</taxon>
        <taxon>Oleiagrimonas</taxon>
    </lineage>
</organism>
<feature type="transmembrane region" description="Helical" evidence="11">
    <location>
        <begin position="334"/>
        <end position="353"/>
    </location>
</feature>
<dbReference type="EMBL" id="JACHET010000001">
    <property type="protein sequence ID" value="MBB6183043.1"/>
    <property type="molecule type" value="Genomic_DNA"/>
</dbReference>
<dbReference type="OrthoDB" id="9772058at2"/>
<dbReference type="GO" id="GO:0015297">
    <property type="term" value="F:antiporter activity"/>
    <property type="evidence" value="ECO:0007669"/>
    <property type="project" value="UniProtKB-KW"/>
</dbReference>
<feature type="transmembrane region" description="Helical" evidence="11">
    <location>
        <begin position="179"/>
        <end position="197"/>
    </location>
</feature>
<protein>
    <submittedName>
        <fullName evidence="14">Na+/H+ antiporter NhaD/arsenite permease-like protein</fullName>
    </submittedName>
</protein>
<feature type="transmembrane region" description="Helical" evidence="11">
    <location>
        <begin position="217"/>
        <end position="238"/>
    </location>
</feature>
<feature type="transmembrane region" description="Helical" evidence="11">
    <location>
        <begin position="62"/>
        <end position="81"/>
    </location>
</feature>
<evidence type="ECO:0000256" key="4">
    <source>
        <dbReference type="ARBA" id="ARBA00022692"/>
    </source>
</evidence>
<evidence type="ECO:0000313" key="15">
    <source>
        <dbReference type="Proteomes" id="UP000560000"/>
    </source>
</evidence>
<keyword evidence="3" id="KW-0050">Antiport</keyword>
<keyword evidence="6" id="KW-0915">Sodium</keyword>
<evidence type="ECO:0000256" key="8">
    <source>
        <dbReference type="ARBA" id="ARBA00023136"/>
    </source>
</evidence>
<keyword evidence="7" id="KW-0406">Ion transport</keyword>
<dbReference type="InterPro" id="IPR004680">
    <property type="entry name" value="Cit_transptr-like_dom"/>
</dbReference>
<dbReference type="NCBIfam" id="NF038006">
    <property type="entry name" value="NhaD_1"/>
    <property type="match status" value="1"/>
</dbReference>
<dbReference type="Pfam" id="PF03600">
    <property type="entry name" value="CitMHS"/>
    <property type="match status" value="1"/>
</dbReference>
<accession>A0A841KBS8</accession>
<sequence length="468" mass="50385">MRSMTAFLALALAPLSASAESTEANFHLTHHPIGWLALLFFVLAYAAVVAEERIQIAKSKPVLLAAALIWGMLAWKVGAGHDAASPVKAAFESMFLDYSELFFFLVVAMTYVTAMGERGVFEALRAQITKRHFSFRQLFWITGTLAFFLSPMLDNLTTALVMSAVILALGQGNARFITLAMINLVVAANAGGAWSAFGDITTLMVWQAHKAEFADFFALLVPSLVNWLVPALAMNFAVPRGKPEGLPGTARIKHGGIGICISFALTILMTVIGKQWLGMPTAFGMLTGLALLNLVASRIDHRLRRYAIAQGQDNVEERGYSIFKIIANAEWDTLLFFYGVFACVGGLAAIGYLEMASRLLYGGLGFTLANTSMGLLSAVIDNIPIMFAVLKMNPAMDLGQWLLITLTAGVGGSLLSVGSAAGVALMGVSRGMYTFRSHLKWSWAIALGFIASVLVHLAFDALHLFGVS</sequence>
<evidence type="ECO:0000256" key="3">
    <source>
        <dbReference type="ARBA" id="ARBA00022449"/>
    </source>
</evidence>
<name>A0A841KBS8_9GAMM</name>
<gene>
    <name evidence="14" type="ORF">HNQ86_000388</name>
</gene>
<evidence type="ECO:0000256" key="11">
    <source>
        <dbReference type="SAM" id="Phobius"/>
    </source>
</evidence>
<keyword evidence="5 11" id="KW-1133">Transmembrane helix</keyword>
<dbReference type="PANTHER" id="PTHR43269:SF2">
    <property type="entry name" value="SODIUM_PROTON ANTIPORTER 1-RELATED"/>
    <property type="match status" value="1"/>
</dbReference>
<evidence type="ECO:0000256" key="10">
    <source>
        <dbReference type="ARBA" id="ARBA00025753"/>
    </source>
</evidence>
<keyword evidence="12" id="KW-0732">Signal</keyword>
<keyword evidence="4 11" id="KW-0812">Transmembrane</keyword>
<dbReference type="InterPro" id="IPR045016">
    <property type="entry name" value="NhaD-like"/>
</dbReference>
<dbReference type="RefSeq" id="WP_081945165.1">
    <property type="nucleotide sequence ID" value="NZ_KN196470.1"/>
</dbReference>
<feature type="transmembrane region" description="Helical" evidence="11">
    <location>
        <begin position="156"/>
        <end position="172"/>
    </location>
</feature>